<evidence type="ECO:0000313" key="2">
    <source>
        <dbReference type="EMBL" id="KAA3504146.1"/>
    </source>
</evidence>
<name>A0AA88F3H7_RHIRH</name>
<gene>
    <name evidence="2" type="ORF">DXM27_02450</name>
</gene>
<dbReference type="EMBL" id="QRFF01000001">
    <property type="protein sequence ID" value="KAA3504146.1"/>
    <property type="molecule type" value="Genomic_DNA"/>
</dbReference>
<organism evidence="2 3">
    <name type="scientific">Rhizobium rhizogenes</name>
    <name type="common">Agrobacterium rhizogenes</name>
    <dbReference type="NCBI Taxonomy" id="359"/>
    <lineage>
        <taxon>Bacteria</taxon>
        <taxon>Pseudomonadati</taxon>
        <taxon>Pseudomonadota</taxon>
        <taxon>Alphaproteobacteria</taxon>
        <taxon>Hyphomicrobiales</taxon>
        <taxon>Rhizobiaceae</taxon>
        <taxon>Rhizobium/Agrobacterium group</taxon>
        <taxon>Rhizobium</taxon>
    </lineage>
</organism>
<evidence type="ECO:0000313" key="3">
    <source>
        <dbReference type="Proteomes" id="UP000473658"/>
    </source>
</evidence>
<dbReference type="Gene3D" id="1.20.1640.10">
    <property type="entry name" value="Multidrug efflux transporter AcrB transmembrane domain"/>
    <property type="match status" value="1"/>
</dbReference>
<keyword evidence="1" id="KW-1133">Transmembrane helix</keyword>
<keyword evidence="1" id="KW-0472">Membrane</keyword>
<accession>A0AA88F3H7</accession>
<dbReference type="AlphaFoldDB" id="A0AA88F3H7"/>
<evidence type="ECO:0000256" key="1">
    <source>
        <dbReference type="SAM" id="Phobius"/>
    </source>
</evidence>
<reference evidence="2 3" key="1">
    <citation type="submission" date="2018-08" db="EMBL/GenBank/DDBJ databases">
        <title>Crown Gall in kiwifruit.</title>
        <authorList>
            <person name="Visnovsky S.B."/>
            <person name="Pitman A.R."/>
        </authorList>
    </citation>
    <scope>NUCLEOTIDE SEQUENCE [LARGE SCALE GENOMIC DNA]</scope>
    <source>
        <strain evidence="2 3">SBV_302_78_2</strain>
    </source>
</reference>
<dbReference type="Proteomes" id="UP000473658">
    <property type="component" value="Unassembled WGS sequence"/>
</dbReference>
<sequence>MGTAVLGGMIAATVLGVFFVPAFFVFVLKLFRTKRLETDGAEAGSQATPIVHGSHP</sequence>
<protein>
    <submittedName>
        <fullName evidence="2">Uncharacterized protein</fullName>
    </submittedName>
</protein>
<proteinExistence type="predicted"/>
<feature type="transmembrane region" description="Helical" evidence="1">
    <location>
        <begin position="6"/>
        <end position="28"/>
    </location>
</feature>
<comment type="caution">
    <text evidence="2">The sequence shown here is derived from an EMBL/GenBank/DDBJ whole genome shotgun (WGS) entry which is preliminary data.</text>
</comment>
<keyword evidence="1" id="KW-0812">Transmembrane</keyword>